<feature type="signal peptide" evidence="7">
    <location>
        <begin position="1"/>
        <end position="18"/>
    </location>
</feature>
<dbReference type="EMBL" id="SMFX01000001">
    <property type="protein sequence ID" value="TCK17808.1"/>
    <property type="molecule type" value="Genomic_DNA"/>
</dbReference>
<dbReference type="InterPro" id="IPR046357">
    <property type="entry name" value="PPIase_dom_sf"/>
</dbReference>
<dbReference type="Proteomes" id="UP000295707">
    <property type="component" value="Unassembled WGS sequence"/>
</dbReference>
<dbReference type="InterPro" id="IPR050245">
    <property type="entry name" value="PrsA_foldase"/>
</dbReference>
<keyword evidence="5 9" id="KW-0413">Isomerase</keyword>
<dbReference type="InterPro" id="IPR000297">
    <property type="entry name" value="PPIase_PpiC"/>
</dbReference>
<keyword evidence="10" id="KW-1185">Reference proteome</keyword>
<keyword evidence="7" id="KW-0732">Signal</keyword>
<gene>
    <name evidence="9" type="ORF">DFR30_1057</name>
</gene>
<dbReference type="EC" id="5.2.1.8" evidence="3"/>
<keyword evidence="4 5" id="KW-0697">Rotamase</keyword>
<dbReference type="Pfam" id="PF13616">
    <property type="entry name" value="Rotamase_3"/>
    <property type="match status" value="1"/>
</dbReference>
<comment type="caution">
    <text evidence="9">The sequence shown here is derived from an EMBL/GenBank/DDBJ whole genome shotgun (WGS) entry which is preliminary data.</text>
</comment>
<sequence length="329" mass="35251">MKLRYLTLALALAGTLTACQKPADDSTTEKAATTPAVATDDSKVLATVNGTPITENTVNLYMEQRQRRSPGSPTDKKAVLEEIISLELVRQDGLAQGVDKSPEVQAQIDLQRRAVVASAAFQQQLAKNPITDEELKALYDEKVQTGNEYKARHILVKDKETAEKLIGELDKGADFAELAKKNSTGPSGKSGGDLGWFAPKSMVKPFSDAVVGMEKGSYTKEPVKTQFGWHIILLEDSRQPSPPPFEQVKPQLEMMVRNQRVQDYIQSLRGKADIEIVEIAVAPAPAPTPLPVAPAADEQASEEGGQDASADSTTAGEDAPAATGNGSTP</sequence>
<feature type="domain" description="PpiC" evidence="8">
    <location>
        <begin position="146"/>
        <end position="236"/>
    </location>
</feature>
<evidence type="ECO:0000256" key="1">
    <source>
        <dbReference type="ARBA" id="ARBA00000971"/>
    </source>
</evidence>
<dbReference type="InterPro" id="IPR027304">
    <property type="entry name" value="Trigger_fact/SurA_dom_sf"/>
</dbReference>
<dbReference type="Gene3D" id="3.10.50.40">
    <property type="match status" value="1"/>
</dbReference>
<dbReference type="PROSITE" id="PS51257">
    <property type="entry name" value="PROKAR_LIPOPROTEIN"/>
    <property type="match status" value="1"/>
</dbReference>
<reference evidence="9 10" key="1">
    <citation type="submission" date="2019-03" db="EMBL/GenBank/DDBJ databases">
        <title>Genomic Encyclopedia of Type Strains, Phase IV (KMG-IV): sequencing the most valuable type-strain genomes for metagenomic binning, comparative biology and taxonomic classification.</title>
        <authorList>
            <person name="Goeker M."/>
        </authorList>
    </citation>
    <scope>NUCLEOTIDE SEQUENCE [LARGE SCALE GENOMIC DNA]</scope>
    <source>
        <strain evidence="9 10">DSM 19610</strain>
    </source>
</reference>
<evidence type="ECO:0000313" key="9">
    <source>
        <dbReference type="EMBL" id="TCK17808.1"/>
    </source>
</evidence>
<dbReference type="InterPro" id="IPR023058">
    <property type="entry name" value="PPIase_PpiC_CS"/>
</dbReference>
<evidence type="ECO:0000256" key="7">
    <source>
        <dbReference type="SAM" id="SignalP"/>
    </source>
</evidence>
<dbReference type="Gene3D" id="1.10.8.1040">
    <property type="match status" value="1"/>
</dbReference>
<evidence type="ECO:0000256" key="5">
    <source>
        <dbReference type="PROSITE-ProRule" id="PRU00278"/>
    </source>
</evidence>
<dbReference type="PROSITE" id="PS01096">
    <property type="entry name" value="PPIC_PPIASE_1"/>
    <property type="match status" value="1"/>
</dbReference>
<dbReference type="SUPFAM" id="SSF54534">
    <property type="entry name" value="FKBP-like"/>
    <property type="match status" value="1"/>
</dbReference>
<feature type="chain" id="PRO_5020892278" description="peptidylprolyl isomerase" evidence="7">
    <location>
        <begin position="19"/>
        <end position="329"/>
    </location>
</feature>
<dbReference type="RefSeq" id="WP_132971656.1">
    <property type="nucleotide sequence ID" value="NZ_SMFX01000001.1"/>
</dbReference>
<evidence type="ECO:0000256" key="3">
    <source>
        <dbReference type="ARBA" id="ARBA00013194"/>
    </source>
</evidence>
<dbReference type="OrthoDB" id="14196at2"/>
<dbReference type="PROSITE" id="PS50198">
    <property type="entry name" value="PPIC_PPIASE_2"/>
    <property type="match status" value="1"/>
</dbReference>
<evidence type="ECO:0000256" key="2">
    <source>
        <dbReference type="ARBA" id="ARBA00007656"/>
    </source>
</evidence>
<proteinExistence type="inferred from homology"/>
<dbReference type="PANTHER" id="PTHR47245:SF2">
    <property type="entry name" value="PEPTIDYL-PROLYL CIS-TRANS ISOMERASE HP_0175-RELATED"/>
    <property type="match status" value="1"/>
</dbReference>
<accession>A0A4R1H966</accession>
<dbReference type="AlphaFoldDB" id="A0A4R1H966"/>
<feature type="region of interest" description="Disordered" evidence="6">
    <location>
        <begin position="285"/>
        <end position="329"/>
    </location>
</feature>
<organism evidence="9 10">
    <name type="scientific">Thiogranum longum</name>
    <dbReference type="NCBI Taxonomy" id="1537524"/>
    <lineage>
        <taxon>Bacteria</taxon>
        <taxon>Pseudomonadati</taxon>
        <taxon>Pseudomonadota</taxon>
        <taxon>Gammaproteobacteria</taxon>
        <taxon>Chromatiales</taxon>
        <taxon>Ectothiorhodospiraceae</taxon>
        <taxon>Thiogranum</taxon>
    </lineage>
</organism>
<evidence type="ECO:0000256" key="4">
    <source>
        <dbReference type="ARBA" id="ARBA00023110"/>
    </source>
</evidence>
<protein>
    <recommendedName>
        <fullName evidence="3">peptidylprolyl isomerase</fullName>
        <ecNumber evidence="3">5.2.1.8</ecNumber>
    </recommendedName>
</protein>
<comment type="catalytic activity">
    <reaction evidence="1">
        <text>[protein]-peptidylproline (omega=180) = [protein]-peptidylproline (omega=0)</text>
        <dbReference type="Rhea" id="RHEA:16237"/>
        <dbReference type="Rhea" id="RHEA-COMP:10747"/>
        <dbReference type="Rhea" id="RHEA-COMP:10748"/>
        <dbReference type="ChEBI" id="CHEBI:83833"/>
        <dbReference type="ChEBI" id="CHEBI:83834"/>
        <dbReference type="EC" id="5.2.1.8"/>
    </reaction>
</comment>
<dbReference type="PANTHER" id="PTHR47245">
    <property type="entry name" value="PEPTIDYLPROLYL ISOMERASE"/>
    <property type="match status" value="1"/>
</dbReference>
<dbReference type="GO" id="GO:0003755">
    <property type="term" value="F:peptidyl-prolyl cis-trans isomerase activity"/>
    <property type="evidence" value="ECO:0007669"/>
    <property type="project" value="UniProtKB-KW"/>
</dbReference>
<comment type="similarity">
    <text evidence="2">Belongs to the PpiC/parvulin rotamase family.</text>
</comment>
<name>A0A4R1H966_9GAMM</name>
<evidence type="ECO:0000256" key="6">
    <source>
        <dbReference type="SAM" id="MobiDB-lite"/>
    </source>
</evidence>
<dbReference type="SUPFAM" id="SSF109998">
    <property type="entry name" value="Triger factor/SurA peptide-binding domain-like"/>
    <property type="match status" value="1"/>
</dbReference>
<evidence type="ECO:0000259" key="8">
    <source>
        <dbReference type="PROSITE" id="PS50198"/>
    </source>
</evidence>
<evidence type="ECO:0000313" key="10">
    <source>
        <dbReference type="Proteomes" id="UP000295707"/>
    </source>
</evidence>